<evidence type="ECO:0000313" key="2">
    <source>
        <dbReference type="WBParaSite" id="PgR018_g108_t01"/>
    </source>
</evidence>
<protein>
    <submittedName>
        <fullName evidence="2">Uncharacterized protein</fullName>
    </submittedName>
</protein>
<keyword evidence="1" id="KW-1185">Reference proteome</keyword>
<dbReference type="WBParaSite" id="PgR018_g108_t01">
    <property type="protein sequence ID" value="PgR018_g108_t01"/>
    <property type="gene ID" value="PgR018_g108"/>
</dbReference>
<sequence length="39" mass="4744">RSACFILRFIHRNTRSVRSSISAWKYHLYRKCCMNTSHL</sequence>
<name>A0A915AWX9_PARUN</name>
<dbReference type="Proteomes" id="UP000887569">
    <property type="component" value="Unplaced"/>
</dbReference>
<reference evidence="2" key="1">
    <citation type="submission" date="2022-11" db="UniProtKB">
        <authorList>
            <consortium name="WormBaseParasite"/>
        </authorList>
    </citation>
    <scope>IDENTIFICATION</scope>
</reference>
<accession>A0A915AWX9</accession>
<evidence type="ECO:0000313" key="1">
    <source>
        <dbReference type="Proteomes" id="UP000887569"/>
    </source>
</evidence>
<dbReference type="AlphaFoldDB" id="A0A915AWX9"/>
<proteinExistence type="predicted"/>
<organism evidence="1 2">
    <name type="scientific">Parascaris univalens</name>
    <name type="common">Nematode worm</name>
    <dbReference type="NCBI Taxonomy" id="6257"/>
    <lineage>
        <taxon>Eukaryota</taxon>
        <taxon>Metazoa</taxon>
        <taxon>Ecdysozoa</taxon>
        <taxon>Nematoda</taxon>
        <taxon>Chromadorea</taxon>
        <taxon>Rhabditida</taxon>
        <taxon>Spirurina</taxon>
        <taxon>Ascaridomorpha</taxon>
        <taxon>Ascaridoidea</taxon>
        <taxon>Ascarididae</taxon>
        <taxon>Parascaris</taxon>
    </lineage>
</organism>